<evidence type="ECO:0000256" key="11">
    <source>
        <dbReference type="ARBA" id="ARBA00023136"/>
    </source>
</evidence>
<keyword evidence="9 14" id="KW-1133">Transmembrane helix</keyword>
<dbReference type="GO" id="GO:0045271">
    <property type="term" value="C:respiratory chain complex I"/>
    <property type="evidence" value="ECO:0000318"/>
    <property type="project" value="GO_Central"/>
</dbReference>
<dbReference type="PANTHER" id="PTHR12966:SF0">
    <property type="entry name" value="NADH DEHYDROGENASE [UBIQUINONE] 1 ALPHA SUBCOMPLEX SUBUNIT 13"/>
    <property type="match status" value="1"/>
</dbReference>
<dbReference type="EMBL" id="KB097798">
    <property type="protein sequence ID" value="ESN89828.1"/>
    <property type="molecule type" value="Genomic_DNA"/>
</dbReference>
<dbReference type="RefSeq" id="XP_009032058.1">
    <property type="nucleotide sequence ID" value="XM_009033810.1"/>
</dbReference>
<dbReference type="OrthoDB" id="3308at2759"/>
<comment type="subcellular location">
    <subcellularLocation>
        <location evidence="1 14">Mitochondrion inner membrane</location>
        <topology evidence="1 14">Single-pass membrane protein</topology>
        <orientation evidence="1 14">Matrix side</orientation>
    </subcellularLocation>
</comment>
<evidence type="ECO:0000256" key="14">
    <source>
        <dbReference type="RuleBase" id="RU368034"/>
    </source>
</evidence>
<evidence type="ECO:0000256" key="12">
    <source>
        <dbReference type="ARBA" id="ARBA00045908"/>
    </source>
</evidence>
<proteinExistence type="inferred from homology"/>
<dbReference type="AlphaFoldDB" id="T1FNV2"/>
<gene>
    <name evidence="16" type="primary">20210499</name>
    <name evidence="15" type="ORF">HELRODRAFT_186249</name>
</gene>
<keyword evidence="10 14" id="KW-0496">Mitochondrion</keyword>
<keyword evidence="8 14" id="KW-0249">Electron transport</keyword>
<accession>T1FNV2</accession>
<dbReference type="FunCoup" id="T1FNV2">
    <property type="interactions" value="844"/>
</dbReference>
<comment type="function">
    <text evidence="14">Complex I functions in the transfer of electrons from NADH to the respiratory chain. Accessory subunit of the mitochondrial membrane respiratory chain NADH dehydrogenase (Complex I), that is believed not to be involved in catalysis.</text>
</comment>
<evidence type="ECO:0000256" key="8">
    <source>
        <dbReference type="ARBA" id="ARBA00022982"/>
    </source>
</evidence>
<comment type="function">
    <text evidence="12">Accessory subunit of the mitochondrial membrane respiratory chain NADH dehydrogenase (Complex I), that is believed not to be involved in catalysis. Complex I functions in the transfer of electrons from NADH to the respiratory chain. The immediate electron acceptor for the enzyme is believed to be ubiquinone. Involved in the interferon/all-trans-retinoic acid (IFN/RA) induced cell death. This apoptotic activity is inhibited by interaction with viral IRF1. Prevents the transactivation of STAT3 target genes. May play a role in CARD15-mediated innate mucosal responses and serve to regulate intestinal epithelial cell responses to microbes.</text>
</comment>
<dbReference type="PANTHER" id="PTHR12966">
    <property type="entry name" value="NADH DEHYDROGENASE UBIQUINONE 1 ALPHA SUBCOMPLEX SUBUNIT 13"/>
    <property type="match status" value="1"/>
</dbReference>
<dbReference type="GeneID" id="20210499"/>
<dbReference type="EnsemblMetazoa" id="HelroT186249">
    <property type="protein sequence ID" value="HelroP186249"/>
    <property type="gene ID" value="HelroG186249"/>
</dbReference>
<dbReference type="HOGENOM" id="CLU_119720_0_1_1"/>
<keyword evidence="17" id="KW-1185">Reference proteome</keyword>
<dbReference type="Pfam" id="PF06212">
    <property type="entry name" value="GRIM-19"/>
    <property type="match status" value="1"/>
</dbReference>
<evidence type="ECO:0000256" key="10">
    <source>
        <dbReference type="ARBA" id="ARBA00023128"/>
    </source>
</evidence>
<evidence type="ECO:0000256" key="9">
    <source>
        <dbReference type="ARBA" id="ARBA00022989"/>
    </source>
</evidence>
<dbReference type="STRING" id="6412.T1FNV2"/>
<keyword evidence="11 14" id="KW-0472">Membrane</keyword>
<comment type="similarity">
    <text evidence="2 14">Belongs to the complex I NDUFA13 subunit family.</text>
</comment>
<dbReference type="CTD" id="20210499"/>
<name>T1FNV2_HELRO</name>
<dbReference type="InterPro" id="IPR009346">
    <property type="entry name" value="GRIM-19"/>
</dbReference>
<keyword evidence="7 14" id="KW-0999">Mitochondrion inner membrane</keyword>
<dbReference type="OMA" id="WRVGTWY"/>
<comment type="subunit">
    <text evidence="13">Complex I is composed of 45 different subunits. Interacts with CARD15, but not with CARD4. Interacts with STAT3, but not with STAT1, STAT2 and STAT5A. Interacts with OLFM4.</text>
</comment>
<evidence type="ECO:0000256" key="13">
    <source>
        <dbReference type="ARBA" id="ARBA00046797"/>
    </source>
</evidence>
<reference evidence="17" key="1">
    <citation type="submission" date="2012-12" db="EMBL/GenBank/DDBJ databases">
        <authorList>
            <person name="Hellsten U."/>
            <person name="Grimwood J."/>
            <person name="Chapman J.A."/>
            <person name="Shapiro H."/>
            <person name="Aerts A."/>
            <person name="Otillar R.P."/>
            <person name="Terry A.Y."/>
            <person name="Boore J.L."/>
            <person name="Simakov O."/>
            <person name="Marletaz F."/>
            <person name="Cho S.-J."/>
            <person name="Edsinger-Gonzales E."/>
            <person name="Havlak P."/>
            <person name="Kuo D.-H."/>
            <person name="Larsson T."/>
            <person name="Lv J."/>
            <person name="Arendt D."/>
            <person name="Savage R."/>
            <person name="Osoegawa K."/>
            <person name="de Jong P."/>
            <person name="Lindberg D.R."/>
            <person name="Seaver E.C."/>
            <person name="Weisblat D.A."/>
            <person name="Putnam N.H."/>
            <person name="Grigoriev I.V."/>
            <person name="Rokhsar D.S."/>
        </authorList>
    </citation>
    <scope>NUCLEOTIDE SEQUENCE</scope>
</reference>
<evidence type="ECO:0000256" key="4">
    <source>
        <dbReference type="ARBA" id="ARBA00022448"/>
    </source>
</evidence>
<organism evidence="16 17">
    <name type="scientific">Helobdella robusta</name>
    <name type="common">Californian leech</name>
    <dbReference type="NCBI Taxonomy" id="6412"/>
    <lineage>
        <taxon>Eukaryota</taxon>
        <taxon>Metazoa</taxon>
        <taxon>Spiralia</taxon>
        <taxon>Lophotrochozoa</taxon>
        <taxon>Annelida</taxon>
        <taxon>Clitellata</taxon>
        <taxon>Hirudinea</taxon>
        <taxon>Rhynchobdellida</taxon>
        <taxon>Glossiphoniidae</taxon>
        <taxon>Helobdella</taxon>
    </lineage>
</organism>
<dbReference type="EMBL" id="AMQM01008579">
    <property type="status" value="NOT_ANNOTATED_CDS"/>
    <property type="molecule type" value="Genomic_DNA"/>
</dbReference>
<keyword evidence="4 14" id="KW-0813">Transport</keyword>
<evidence type="ECO:0000256" key="7">
    <source>
        <dbReference type="ARBA" id="ARBA00022792"/>
    </source>
</evidence>
<dbReference type="eggNOG" id="KOG3300">
    <property type="taxonomic scope" value="Eukaryota"/>
</dbReference>
<dbReference type="KEGG" id="hro:HELRODRAFT_186249"/>
<keyword evidence="5 14" id="KW-0679">Respiratory chain</keyword>
<evidence type="ECO:0000256" key="2">
    <source>
        <dbReference type="ARBA" id="ARBA00007312"/>
    </source>
</evidence>
<evidence type="ECO:0000313" key="17">
    <source>
        <dbReference type="Proteomes" id="UP000015101"/>
    </source>
</evidence>
<dbReference type="GO" id="GO:0005743">
    <property type="term" value="C:mitochondrial inner membrane"/>
    <property type="evidence" value="ECO:0007669"/>
    <property type="project" value="UniProtKB-SubCell"/>
</dbReference>
<sequence length="149" mass="17669">MSASKYRQEMPPPGGYGMVDWAKKIPRKGMGGYAIFGAFFAVTTAGWVGYYFERKIKNKQRLEMNDARLAVAPLFVAEEQRMYLKRLRENRDEENELMKDVPGWETGKFEGQPVYHSSHERFPYVDMKEYYAHSKYSDMFDRVYFMRKL</sequence>
<evidence type="ECO:0000256" key="5">
    <source>
        <dbReference type="ARBA" id="ARBA00022660"/>
    </source>
</evidence>
<protein>
    <recommendedName>
        <fullName evidence="3 14">NADH dehydrogenase [ubiquinone] 1 alpha subcomplex subunit 13</fullName>
    </recommendedName>
</protein>
<dbReference type="InParanoid" id="T1FNV2"/>
<keyword evidence="6 14" id="KW-0812">Transmembrane</keyword>
<dbReference type="Proteomes" id="UP000015101">
    <property type="component" value="Unassembled WGS sequence"/>
</dbReference>
<evidence type="ECO:0000313" key="16">
    <source>
        <dbReference type="EnsemblMetazoa" id="HelroP186249"/>
    </source>
</evidence>
<reference evidence="16" key="3">
    <citation type="submission" date="2015-06" db="UniProtKB">
        <authorList>
            <consortium name="EnsemblMetazoa"/>
        </authorList>
    </citation>
    <scope>IDENTIFICATION</scope>
</reference>
<evidence type="ECO:0000256" key="1">
    <source>
        <dbReference type="ARBA" id="ARBA00004298"/>
    </source>
</evidence>
<evidence type="ECO:0000256" key="6">
    <source>
        <dbReference type="ARBA" id="ARBA00022692"/>
    </source>
</evidence>
<reference evidence="15 17" key="2">
    <citation type="journal article" date="2013" name="Nature">
        <title>Insights into bilaterian evolution from three spiralian genomes.</title>
        <authorList>
            <person name="Simakov O."/>
            <person name="Marletaz F."/>
            <person name="Cho S.J."/>
            <person name="Edsinger-Gonzales E."/>
            <person name="Havlak P."/>
            <person name="Hellsten U."/>
            <person name="Kuo D.H."/>
            <person name="Larsson T."/>
            <person name="Lv J."/>
            <person name="Arendt D."/>
            <person name="Savage R."/>
            <person name="Osoegawa K."/>
            <person name="de Jong P."/>
            <person name="Grimwood J."/>
            <person name="Chapman J.A."/>
            <person name="Shapiro H."/>
            <person name="Aerts A."/>
            <person name="Otillar R.P."/>
            <person name="Terry A.Y."/>
            <person name="Boore J.L."/>
            <person name="Grigoriev I.V."/>
            <person name="Lindberg D.R."/>
            <person name="Seaver E.C."/>
            <person name="Weisblat D.A."/>
            <person name="Putnam N.H."/>
            <person name="Rokhsar D.S."/>
        </authorList>
    </citation>
    <scope>NUCLEOTIDE SEQUENCE</scope>
</reference>
<evidence type="ECO:0000313" key="15">
    <source>
        <dbReference type="EMBL" id="ESN89828.1"/>
    </source>
</evidence>
<evidence type="ECO:0000256" key="3">
    <source>
        <dbReference type="ARBA" id="ARBA00018192"/>
    </source>
</evidence>
<feature type="transmembrane region" description="Helical" evidence="14">
    <location>
        <begin position="30"/>
        <end position="52"/>
    </location>
</feature>